<dbReference type="SMART" id="SM00220">
    <property type="entry name" value="S_TKc"/>
    <property type="match status" value="1"/>
</dbReference>
<evidence type="ECO:0000256" key="16">
    <source>
        <dbReference type="SAM" id="SignalP"/>
    </source>
</evidence>
<dbReference type="InterPro" id="IPR001611">
    <property type="entry name" value="Leu-rich_rpt"/>
</dbReference>
<evidence type="ECO:0000256" key="15">
    <source>
        <dbReference type="SAM" id="Phobius"/>
    </source>
</evidence>
<dbReference type="InterPro" id="IPR000719">
    <property type="entry name" value="Prot_kinase_dom"/>
</dbReference>
<gene>
    <name evidence="18" type="ORF">G2W53_023150</name>
</gene>
<evidence type="ECO:0000256" key="9">
    <source>
        <dbReference type="ARBA" id="ARBA00022777"/>
    </source>
</evidence>
<keyword evidence="5 15" id="KW-0812">Transmembrane</keyword>
<dbReference type="Gene3D" id="3.80.10.10">
    <property type="entry name" value="Ribonuclease Inhibitor"/>
    <property type="match status" value="4"/>
</dbReference>
<evidence type="ECO:0000313" key="19">
    <source>
        <dbReference type="Proteomes" id="UP000634136"/>
    </source>
</evidence>
<dbReference type="GO" id="GO:0033612">
    <property type="term" value="F:receptor serine/threonine kinase binding"/>
    <property type="evidence" value="ECO:0007669"/>
    <property type="project" value="TreeGrafter"/>
</dbReference>
<comment type="similarity">
    <text evidence="2">Belongs to the protein kinase superfamily. Ser/Thr protein kinase family.</text>
</comment>
<dbReference type="SUPFAM" id="SSF52058">
    <property type="entry name" value="L domain-like"/>
    <property type="match status" value="1"/>
</dbReference>
<dbReference type="EMBL" id="JAAIUW010000007">
    <property type="protein sequence ID" value="KAF7825006.1"/>
    <property type="molecule type" value="Genomic_DNA"/>
</dbReference>
<dbReference type="OrthoDB" id="676979at2759"/>
<dbReference type="PROSITE" id="PS00108">
    <property type="entry name" value="PROTEIN_KINASE_ST"/>
    <property type="match status" value="1"/>
</dbReference>
<dbReference type="InterPro" id="IPR011009">
    <property type="entry name" value="Kinase-like_dom_sf"/>
</dbReference>
<proteinExistence type="inferred from homology"/>
<dbReference type="PANTHER" id="PTHR48056:SF20">
    <property type="entry name" value="PROTEIN KINASE DOMAIN-CONTAINING PROTEIN"/>
    <property type="match status" value="1"/>
</dbReference>
<keyword evidence="4" id="KW-0808">Transferase</keyword>
<sequence>MANTPLLFLRFSALLFFLFYSIFPPCLSLPLETQALLHLKKHLKDPLDSLASWNESESDSPCDFYGITCDPFSGKVTRISLQNKSLSGVISPSISVLQSLRVLSLPLNFISGKLPFEISNCSNLRVLNLTGNEMVGAIPDFSGLRNLKVLDLSANYFSGRIPTWIGNLTGLVSLGLGENEYIESEIPETLGNLKNLTWLYLGGSHLRGEIPESIYEMEALETLDISRNKISGTLSRSILKLRNIYKIELFSNNLTGQIPVELANLTKLQEIDISMNNMYGRLPELIGSMKNLVVFQLYENNFSGEIPSGFADMQHLIGFSIYRNNFTGTIPENFGRFSPLESIDISENQFSGDFPKFLCENNKLRFLLALQNNFSGDLPESYVTCKSLVRFRISRNRLSGKIPNELWALPFVEIIDLVDNNFGGDISPEIRFSSSLSQLFLVNNRFSGKLPSELGKLMNLEKLYLSNNNFSGEIPPEIGALKQLSSLHLEENSLSGLIPAELGNCARLVDLNLAWNSLTGNIPQSVSLMSSLNSLNLSGNELTGSVPKSLVSMKLSSIDFSQNQFSGMIPSGLLIIGGDKAFLGNQGLCVDENSKTLMNSKLNTCARIRGQKKVFADKIVLLCIIASVLVVILAGLLLVNYGSLKQGKSDVERNLQSQKEVDPKWKMASFQHVDIDVDEICNLNEDRLIGTGGTGKVYRVELRKNGSTVAIKQLWKGDGVKILAAEMEILGKIRHRNILKLYASLHKGGSNFLVLEYMPNGNLFQALHRQNKGGKPELDWYRRYKIALGTAKGIAYLHHDCSPPIIHRDIKSSNILLDEDCEPKIADFGVAKFAEKTDKQLGGSCLAGTHGYIAPVILFLAELAYTLEVTEKSDVYSFGVVLLELVTGREPIEEDYGDGKDIVYWVMTHLHDRESVVNMLDDKVASESVEDDMLKVLKIAVHCTTKLPSLRPTMREVVKMLIDADVCTFHSPDCDLEKDT</sequence>
<dbReference type="GO" id="GO:0016020">
    <property type="term" value="C:membrane"/>
    <property type="evidence" value="ECO:0007669"/>
    <property type="project" value="UniProtKB-SubCell"/>
</dbReference>
<keyword evidence="3" id="KW-0433">Leucine-rich repeat</keyword>
<dbReference type="SMART" id="SM00369">
    <property type="entry name" value="LRR_TYP"/>
    <property type="match status" value="5"/>
</dbReference>
<dbReference type="SUPFAM" id="SSF56112">
    <property type="entry name" value="Protein kinase-like (PK-like)"/>
    <property type="match status" value="1"/>
</dbReference>
<comment type="subcellular location">
    <subcellularLocation>
        <location evidence="1">Membrane</location>
    </subcellularLocation>
</comment>
<dbReference type="InterPro" id="IPR017441">
    <property type="entry name" value="Protein_kinase_ATP_BS"/>
</dbReference>
<name>A0A834WMS1_9FABA</name>
<evidence type="ECO:0000256" key="12">
    <source>
        <dbReference type="ARBA" id="ARBA00023136"/>
    </source>
</evidence>
<evidence type="ECO:0000256" key="1">
    <source>
        <dbReference type="ARBA" id="ARBA00004370"/>
    </source>
</evidence>
<dbReference type="InterPro" id="IPR032675">
    <property type="entry name" value="LRR_dom_sf"/>
</dbReference>
<evidence type="ECO:0000256" key="10">
    <source>
        <dbReference type="ARBA" id="ARBA00022840"/>
    </source>
</evidence>
<keyword evidence="13" id="KW-0325">Glycoprotein</keyword>
<organism evidence="18 19">
    <name type="scientific">Senna tora</name>
    <dbReference type="NCBI Taxonomy" id="362788"/>
    <lineage>
        <taxon>Eukaryota</taxon>
        <taxon>Viridiplantae</taxon>
        <taxon>Streptophyta</taxon>
        <taxon>Embryophyta</taxon>
        <taxon>Tracheophyta</taxon>
        <taxon>Spermatophyta</taxon>
        <taxon>Magnoliopsida</taxon>
        <taxon>eudicotyledons</taxon>
        <taxon>Gunneridae</taxon>
        <taxon>Pentapetalae</taxon>
        <taxon>rosids</taxon>
        <taxon>fabids</taxon>
        <taxon>Fabales</taxon>
        <taxon>Fabaceae</taxon>
        <taxon>Caesalpinioideae</taxon>
        <taxon>Cassia clade</taxon>
        <taxon>Senna</taxon>
    </lineage>
</organism>
<dbReference type="SUPFAM" id="SSF52047">
    <property type="entry name" value="RNI-like"/>
    <property type="match status" value="1"/>
</dbReference>
<dbReference type="FunFam" id="3.80.10.10:FF:000234">
    <property type="entry name" value="Probable inactive receptor kinase RLK902"/>
    <property type="match status" value="1"/>
</dbReference>
<keyword evidence="8 14" id="KW-0547">Nucleotide-binding</keyword>
<evidence type="ECO:0000256" key="5">
    <source>
        <dbReference type="ARBA" id="ARBA00022692"/>
    </source>
</evidence>
<feature type="binding site" evidence="14">
    <location>
        <position position="712"/>
    </location>
    <ligand>
        <name>ATP</name>
        <dbReference type="ChEBI" id="CHEBI:30616"/>
    </ligand>
</feature>
<feature type="domain" description="Protein kinase" evidence="17">
    <location>
        <begin position="683"/>
        <end position="966"/>
    </location>
</feature>
<evidence type="ECO:0000256" key="3">
    <source>
        <dbReference type="ARBA" id="ARBA00022614"/>
    </source>
</evidence>
<dbReference type="Pfam" id="PF13855">
    <property type="entry name" value="LRR_8"/>
    <property type="match status" value="1"/>
</dbReference>
<evidence type="ECO:0000256" key="2">
    <source>
        <dbReference type="ARBA" id="ARBA00008684"/>
    </source>
</evidence>
<dbReference type="PANTHER" id="PTHR48056">
    <property type="entry name" value="LRR RECEPTOR-LIKE SERINE/THREONINE-PROTEIN KINASE-RELATED"/>
    <property type="match status" value="1"/>
</dbReference>
<keyword evidence="6 16" id="KW-0732">Signal</keyword>
<evidence type="ECO:0000256" key="6">
    <source>
        <dbReference type="ARBA" id="ARBA00022729"/>
    </source>
</evidence>
<dbReference type="Pfam" id="PF00560">
    <property type="entry name" value="LRR_1"/>
    <property type="match status" value="5"/>
</dbReference>
<evidence type="ECO:0000256" key="13">
    <source>
        <dbReference type="ARBA" id="ARBA00023180"/>
    </source>
</evidence>
<dbReference type="InterPro" id="IPR013210">
    <property type="entry name" value="LRR_N_plant-typ"/>
</dbReference>
<keyword evidence="12 15" id="KW-0472">Membrane</keyword>
<feature type="chain" id="PRO_5032815862" evidence="16">
    <location>
        <begin position="29"/>
        <end position="980"/>
    </location>
</feature>
<dbReference type="AlphaFoldDB" id="A0A834WMS1"/>
<dbReference type="GO" id="GO:0005524">
    <property type="term" value="F:ATP binding"/>
    <property type="evidence" value="ECO:0007669"/>
    <property type="project" value="UniProtKB-UniRule"/>
</dbReference>
<evidence type="ECO:0000256" key="8">
    <source>
        <dbReference type="ARBA" id="ARBA00022741"/>
    </source>
</evidence>
<dbReference type="PROSITE" id="PS00107">
    <property type="entry name" value="PROTEIN_KINASE_ATP"/>
    <property type="match status" value="1"/>
</dbReference>
<evidence type="ECO:0000256" key="4">
    <source>
        <dbReference type="ARBA" id="ARBA00022679"/>
    </source>
</evidence>
<keyword evidence="11 15" id="KW-1133">Transmembrane helix</keyword>
<comment type="caution">
    <text evidence="18">The sequence shown here is derived from an EMBL/GenBank/DDBJ whole genome shotgun (WGS) entry which is preliminary data.</text>
</comment>
<dbReference type="FunFam" id="3.80.10.10:FF:000215">
    <property type="entry name" value="Receptor-like protein kinase HSL1"/>
    <property type="match status" value="1"/>
</dbReference>
<keyword evidence="18" id="KW-0829">Tyrosine-protein kinase</keyword>
<dbReference type="InterPro" id="IPR003591">
    <property type="entry name" value="Leu-rich_rpt_typical-subtyp"/>
</dbReference>
<dbReference type="CDD" id="cd14066">
    <property type="entry name" value="STKc_IRAK"/>
    <property type="match status" value="1"/>
</dbReference>
<keyword evidence="7" id="KW-0677">Repeat</keyword>
<evidence type="ECO:0000256" key="11">
    <source>
        <dbReference type="ARBA" id="ARBA00022989"/>
    </source>
</evidence>
<dbReference type="Gene3D" id="3.30.200.20">
    <property type="entry name" value="Phosphorylase Kinase, domain 1"/>
    <property type="match status" value="1"/>
</dbReference>
<evidence type="ECO:0000256" key="14">
    <source>
        <dbReference type="PROSITE-ProRule" id="PRU10141"/>
    </source>
</evidence>
<dbReference type="FunFam" id="3.30.200.20:FF:000511">
    <property type="entry name" value="Leucine-rich receptor-like protein kinase family protein"/>
    <property type="match status" value="1"/>
</dbReference>
<reference evidence="18" key="1">
    <citation type="submission" date="2020-09" db="EMBL/GenBank/DDBJ databases">
        <title>Genome-Enabled Discovery of Anthraquinone Biosynthesis in Senna tora.</title>
        <authorList>
            <person name="Kang S.-H."/>
            <person name="Pandey R.P."/>
            <person name="Lee C.-M."/>
            <person name="Sim J.-S."/>
            <person name="Jeong J.-T."/>
            <person name="Choi B.-S."/>
            <person name="Jung M."/>
            <person name="Ginzburg D."/>
            <person name="Zhao K."/>
            <person name="Won S.Y."/>
            <person name="Oh T.-J."/>
            <person name="Yu Y."/>
            <person name="Kim N.-H."/>
            <person name="Lee O.R."/>
            <person name="Lee T.-H."/>
            <person name="Bashyal P."/>
            <person name="Kim T.-S."/>
            <person name="Lee W.-H."/>
            <person name="Kawkins C."/>
            <person name="Kim C.-K."/>
            <person name="Kim J.S."/>
            <person name="Ahn B.O."/>
            <person name="Rhee S.Y."/>
            <person name="Sohng J.K."/>
        </authorList>
    </citation>
    <scope>NUCLEOTIDE SEQUENCE</scope>
    <source>
        <tissue evidence="18">Leaf</tissue>
    </source>
</reference>
<dbReference type="GO" id="GO:0004713">
    <property type="term" value="F:protein tyrosine kinase activity"/>
    <property type="evidence" value="ECO:0007669"/>
    <property type="project" value="UniProtKB-KW"/>
</dbReference>
<accession>A0A834WMS1</accession>
<dbReference type="Gene3D" id="1.10.510.10">
    <property type="entry name" value="Transferase(Phosphotransferase) domain 1"/>
    <property type="match status" value="1"/>
</dbReference>
<keyword evidence="10 14" id="KW-0067">ATP-binding</keyword>
<dbReference type="FunFam" id="1.10.510.10:FF:000365">
    <property type="entry name" value="Leucine-rich repeat receptor-like serine/threonine-protein kinase At1g17230"/>
    <property type="match status" value="1"/>
</dbReference>
<keyword evidence="9 18" id="KW-0418">Kinase</keyword>
<dbReference type="PROSITE" id="PS50011">
    <property type="entry name" value="PROTEIN_KINASE_DOM"/>
    <property type="match status" value="1"/>
</dbReference>
<dbReference type="Proteomes" id="UP000634136">
    <property type="component" value="Unassembled WGS sequence"/>
</dbReference>
<dbReference type="InterPro" id="IPR008271">
    <property type="entry name" value="Ser/Thr_kinase_AS"/>
</dbReference>
<keyword evidence="18" id="KW-0675">Receptor</keyword>
<evidence type="ECO:0000313" key="18">
    <source>
        <dbReference type="EMBL" id="KAF7825006.1"/>
    </source>
</evidence>
<dbReference type="Pfam" id="PF00069">
    <property type="entry name" value="Pkinase"/>
    <property type="match status" value="1"/>
</dbReference>
<feature type="transmembrane region" description="Helical" evidence="15">
    <location>
        <begin position="619"/>
        <end position="639"/>
    </location>
</feature>
<evidence type="ECO:0000259" key="17">
    <source>
        <dbReference type="PROSITE" id="PS50011"/>
    </source>
</evidence>
<feature type="signal peptide" evidence="16">
    <location>
        <begin position="1"/>
        <end position="28"/>
    </location>
</feature>
<dbReference type="InterPro" id="IPR050647">
    <property type="entry name" value="Plant_LRR-RLKs"/>
</dbReference>
<protein>
    <submittedName>
        <fullName evidence="18">Receptor protein-tyrosine kinase CEPR2</fullName>
    </submittedName>
</protein>
<evidence type="ECO:0000256" key="7">
    <source>
        <dbReference type="ARBA" id="ARBA00022737"/>
    </source>
</evidence>
<keyword evidence="19" id="KW-1185">Reference proteome</keyword>
<dbReference type="Pfam" id="PF08263">
    <property type="entry name" value="LRRNT_2"/>
    <property type="match status" value="1"/>
</dbReference>